<dbReference type="EMBL" id="CP112932">
    <property type="protein sequence ID" value="WPY00974.1"/>
    <property type="molecule type" value="Genomic_DNA"/>
</dbReference>
<dbReference type="PANTHER" id="PTHR33221">
    <property type="entry name" value="WINGED HELIX-TURN-HELIX TRANSCRIPTIONAL REGULATOR, RRF2 FAMILY"/>
    <property type="match status" value="1"/>
</dbReference>
<protein>
    <submittedName>
        <fullName evidence="2">HTH-type transcriptional regulator IscR</fullName>
    </submittedName>
</protein>
<keyword evidence="1" id="KW-0238">DNA-binding</keyword>
<dbReference type="PROSITE" id="PS01332">
    <property type="entry name" value="HTH_RRF2_1"/>
    <property type="match status" value="1"/>
</dbReference>
<dbReference type="Gene3D" id="1.10.10.10">
    <property type="entry name" value="Winged helix-like DNA-binding domain superfamily/Winged helix DNA-binding domain"/>
    <property type="match status" value="1"/>
</dbReference>
<dbReference type="PANTHER" id="PTHR33221:SF5">
    <property type="entry name" value="HTH-TYPE TRANSCRIPTIONAL REGULATOR ISCR"/>
    <property type="match status" value="1"/>
</dbReference>
<dbReference type="InterPro" id="IPR030489">
    <property type="entry name" value="TR_Rrf2-type_CS"/>
</dbReference>
<accession>A0ABZ0UY33</accession>
<gene>
    <name evidence="2" type="ORF">Trichorick_00864</name>
</gene>
<dbReference type="PROSITE" id="PS51197">
    <property type="entry name" value="HTH_RRF2_2"/>
    <property type="match status" value="1"/>
</dbReference>
<evidence type="ECO:0000313" key="2">
    <source>
        <dbReference type="EMBL" id="WPY00974.1"/>
    </source>
</evidence>
<evidence type="ECO:0000313" key="3">
    <source>
        <dbReference type="Proteomes" id="UP001326613"/>
    </source>
</evidence>
<dbReference type="InterPro" id="IPR036390">
    <property type="entry name" value="WH_DNA-bd_sf"/>
</dbReference>
<evidence type="ECO:0000256" key="1">
    <source>
        <dbReference type="ARBA" id="ARBA00023125"/>
    </source>
</evidence>
<organism evidence="2 3">
    <name type="scientific">Candidatus Trichorickettsia mobilis</name>
    <dbReference type="NCBI Taxonomy" id="1346319"/>
    <lineage>
        <taxon>Bacteria</taxon>
        <taxon>Pseudomonadati</taxon>
        <taxon>Pseudomonadota</taxon>
        <taxon>Alphaproteobacteria</taxon>
        <taxon>Rickettsiales</taxon>
        <taxon>Rickettsiaceae</taxon>
        <taxon>Rickettsieae</taxon>
        <taxon>Candidatus Trichorickettsia</taxon>
    </lineage>
</organism>
<dbReference type="InterPro" id="IPR036388">
    <property type="entry name" value="WH-like_DNA-bd_sf"/>
</dbReference>
<dbReference type="SUPFAM" id="SSF46785">
    <property type="entry name" value="Winged helix' DNA-binding domain"/>
    <property type="match status" value="1"/>
</dbReference>
<keyword evidence="3" id="KW-1185">Reference proteome</keyword>
<dbReference type="RefSeq" id="WP_323738874.1">
    <property type="nucleotide sequence ID" value="NZ_CP112932.1"/>
</dbReference>
<name>A0ABZ0UY33_9RICK</name>
<dbReference type="InterPro" id="IPR000944">
    <property type="entry name" value="Tscrpt_reg_Rrf2"/>
</dbReference>
<sequence>MMLSTKGRYAVMAILDIATQDMQKPTSLAEIAARQNIALNYLEQIFAKLRKAGLVNAIKGPGGGYIISVELNQLTIAAIIDAVEENIEMTRCKINSYPGCMPDHAKCKTHDLWHGLSEHIRSYFTAISVADIL</sequence>
<reference evidence="2 3" key="1">
    <citation type="submission" date="2022-10" db="EMBL/GenBank/DDBJ databases">
        <title>Host association and intracellularity evolved multiple times independently in the Rickettsiales.</title>
        <authorList>
            <person name="Castelli M."/>
            <person name="Nardi T."/>
            <person name="Gammuto L."/>
            <person name="Bellinzona G."/>
            <person name="Sabaneyeva E."/>
            <person name="Potekhin A."/>
            <person name="Serra V."/>
            <person name="Petroni G."/>
            <person name="Sassera D."/>
        </authorList>
    </citation>
    <scope>NUCLEOTIDE SEQUENCE [LARGE SCALE GENOMIC DNA]</scope>
    <source>
        <strain evidence="2 3">Kr 154-4</strain>
    </source>
</reference>
<proteinExistence type="predicted"/>
<dbReference type="Pfam" id="PF02082">
    <property type="entry name" value="Rrf2"/>
    <property type="match status" value="1"/>
</dbReference>
<dbReference type="Proteomes" id="UP001326613">
    <property type="component" value="Chromosome"/>
</dbReference>
<dbReference type="NCBIfam" id="TIGR00738">
    <property type="entry name" value="rrf2_super"/>
    <property type="match status" value="1"/>
</dbReference>